<accession>Q0W5X0</accession>
<dbReference type="GO" id="GO:0016881">
    <property type="term" value="F:acid-amino acid ligase activity"/>
    <property type="evidence" value="ECO:0007669"/>
    <property type="project" value="UniProtKB-UniRule"/>
</dbReference>
<evidence type="ECO:0000313" key="6">
    <source>
        <dbReference type="EMBL" id="CAJ36223.1"/>
    </source>
</evidence>
<dbReference type="Proteomes" id="UP000000663">
    <property type="component" value="Chromosome"/>
</dbReference>
<dbReference type="UniPathway" id="UPA00241"/>
<evidence type="ECO:0000313" key="7">
    <source>
        <dbReference type="Proteomes" id="UP000000663"/>
    </source>
</evidence>
<dbReference type="PANTHER" id="PTHR40695:SF1">
    <property type="entry name" value="4-PHOSPHOPANTOATE--BETA-ALANINE LIGASE"/>
    <property type="match status" value="1"/>
</dbReference>
<name>Q0W5X0_METAR</name>
<feature type="binding site" evidence="5">
    <location>
        <begin position="195"/>
        <end position="197"/>
    </location>
    <ligand>
        <name>ATP</name>
        <dbReference type="ChEBI" id="CHEBI:30616"/>
    </ligand>
</feature>
<dbReference type="KEGG" id="rci:RCIX860"/>
<dbReference type="PANTHER" id="PTHR40695">
    <property type="entry name" value="4-PHOSPHOPANTOATE--BETA-ALANINE LIGASE"/>
    <property type="match status" value="1"/>
</dbReference>
<dbReference type="InterPro" id="IPR038138">
    <property type="entry name" value="PPS/PS_sf"/>
</dbReference>
<keyword evidence="2 5" id="KW-0547">Nucleotide-binding</keyword>
<dbReference type="eggNOG" id="arCOG04262">
    <property type="taxonomic scope" value="Archaea"/>
</dbReference>
<dbReference type="NCBIfam" id="NF010324">
    <property type="entry name" value="PRK13761.1"/>
    <property type="match status" value="1"/>
</dbReference>
<evidence type="ECO:0000256" key="2">
    <source>
        <dbReference type="ARBA" id="ARBA00022741"/>
    </source>
</evidence>
<dbReference type="AlphaFoldDB" id="Q0W5X0"/>
<evidence type="ECO:0000256" key="4">
    <source>
        <dbReference type="ARBA" id="ARBA00022993"/>
    </source>
</evidence>
<dbReference type="HAMAP" id="MF_02224">
    <property type="entry name" value="PPS"/>
    <property type="match status" value="1"/>
</dbReference>
<evidence type="ECO:0000256" key="5">
    <source>
        <dbReference type="HAMAP-Rule" id="MF_02224"/>
    </source>
</evidence>
<keyword evidence="3 5" id="KW-0067">ATP-binding</keyword>
<dbReference type="PATRIC" id="fig|351160.9.peg.2023"/>
<dbReference type="Pfam" id="PF02006">
    <property type="entry name" value="PPS_PS"/>
    <property type="match status" value="1"/>
</dbReference>
<evidence type="ECO:0000256" key="1">
    <source>
        <dbReference type="ARBA" id="ARBA00022598"/>
    </source>
</evidence>
<feature type="binding site" evidence="5">
    <location>
        <begin position="201"/>
        <end position="202"/>
    </location>
    <ligand>
        <name>ATP</name>
        <dbReference type="ChEBI" id="CHEBI:30616"/>
    </ligand>
</feature>
<keyword evidence="4 5" id="KW-0173">Coenzyme A biosynthesis</keyword>
<dbReference type="GO" id="GO:0015937">
    <property type="term" value="P:coenzyme A biosynthetic process"/>
    <property type="evidence" value="ECO:0007669"/>
    <property type="project" value="UniProtKB-UniRule"/>
</dbReference>
<comment type="catalytic activity">
    <reaction evidence="5">
        <text>(R)-4-phosphopantoate + beta-alanine + ATP = (R)-4'-phosphopantothenate + AMP + diphosphate + H(+)</text>
        <dbReference type="Rhea" id="RHEA:27930"/>
        <dbReference type="ChEBI" id="CHEBI:10986"/>
        <dbReference type="ChEBI" id="CHEBI:15378"/>
        <dbReference type="ChEBI" id="CHEBI:30616"/>
        <dbReference type="ChEBI" id="CHEBI:33019"/>
        <dbReference type="ChEBI" id="CHEBI:57966"/>
        <dbReference type="ChEBI" id="CHEBI:61294"/>
        <dbReference type="ChEBI" id="CHEBI:456215"/>
        <dbReference type="EC" id="6.3.2.36"/>
    </reaction>
</comment>
<keyword evidence="1 5" id="KW-0436">Ligase</keyword>
<feature type="binding site" evidence="5">
    <location>
        <position position="55"/>
    </location>
    <ligand>
        <name>ATP</name>
        <dbReference type="ChEBI" id="CHEBI:30616"/>
    </ligand>
</feature>
<comment type="subunit">
    <text evidence="5">Homodimer.</text>
</comment>
<comment type="pathway">
    <text evidence="5">Cofactor biosynthesis; coenzyme A biosynthesis.</text>
</comment>
<dbReference type="Gene3D" id="3.40.50.12640">
    <property type="entry name" value="Phosphopantoate/pantothenate synthetase"/>
    <property type="match status" value="1"/>
</dbReference>
<protein>
    <recommendedName>
        <fullName evidence="5">4-phosphopantoate--beta-alanine ligase</fullName>
        <ecNumber evidence="5">6.3.2.36</ecNumber>
    </recommendedName>
    <alternativeName>
        <fullName evidence="5">Phosphopantothenate synthetase</fullName>
        <shortName evidence="5">PPS</shortName>
    </alternativeName>
</protein>
<dbReference type="EMBL" id="AM114193">
    <property type="protein sequence ID" value="CAJ36223.1"/>
    <property type="molecule type" value="Genomic_DNA"/>
</dbReference>
<sequence>MVDAALISLCLQVLLTMTDIPRDHPRYQSLVTREMLVKGVRDGITSMQGLIAHGRGEAFDYLLGEKTTAPALGAEKAAVAMLLLARNPVVSVNGNAAALAAPEMVALAKEVNAGVEVNLFHRTEERVGKIAGLLRSNGCEPLGVHPDRLIPGLSHDRAKASSEGIFTADVVLVPLEDGDRCEALVKMGKKVIVVDLNPLSRSARTATVTIVDNIVRALPNMVKLAEEMKSLPRPELEKIAGGFSNETALSAALDAMMETVQSSKQH</sequence>
<comment type="similarity">
    <text evidence="5">Belongs to the archaeal phosphopantothenate synthetase family.</text>
</comment>
<reference evidence="6 7" key="1">
    <citation type="journal article" date="2006" name="Science">
        <title>Genome of rice cluster I archaea -- the key methane producers in the rice rhizosphere.</title>
        <authorList>
            <person name="Erkel C."/>
            <person name="Kube M."/>
            <person name="Reinhardt R."/>
            <person name="Liesack W."/>
        </authorList>
    </citation>
    <scope>NUCLEOTIDE SEQUENCE [LARGE SCALE GENOMIC DNA]</scope>
    <source>
        <strain evidence="7">DSM 22066 / NBRC 105507 / MRE50</strain>
    </source>
</reference>
<feature type="binding site" evidence="5">
    <location>
        <position position="33"/>
    </location>
    <ligand>
        <name>ATP</name>
        <dbReference type="ChEBI" id="CHEBI:30616"/>
    </ligand>
</feature>
<dbReference type="InterPro" id="IPR002855">
    <property type="entry name" value="PPS/PS"/>
</dbReference>
<dbReference type="PIRSF" id="PIRSF004853">
    <property type="entry name" value="UCP004853"/>
    <property type="match status" value="1"/>
</dbReference>
<organism evidence="6 7">
    <name type="scientific">Methanocella arvoryzae (strain DSM 22066 / NBRC 105507 / MRE50)</name>
    <dbReference type="NCBI Taxonomy" id="351160"/>
    <lineage>
        <taxon>Archaea</taxon>
        <taxon>Methanobacteriati</taxon>
        <taxon>Methanobacteriota</taxon>
        <taxon>Stenosarchaea group</taxon>
        <taxon>Methanomicrobia</taxon>
        <taxon>Methanocellales</taxon>
        <taxon>Methanocellaceae</taxon>
        <taxon>Methanocella</taxon>
    </lineage>
</organism>
<feature type="binding site" evidence="5">
    <location>
        <begin position="213"/>
        <end position="214"/>
    </location>
    <ligand>
        <name>ATP</name>
        <dbReference type="ChEBI" id="CHEBI:30616"/>
    </ligand>
</feature>
<dbReference type="NCBIfam" id="NF041123">
    <property type="entry name" value="phpantohe_syn_Arch"/>
    <property type="match status" value="1"/>
</dbReference>
<keyword evidence="7" id="KW-1185">Reference proteome</keyword>
<evidence type="ECO:0000256" key="3">
    <source>
        <dbReference type="ARBA" id="ARBA00022840"/>
    </source>
</evidence>
<gene>
    <name evidence="6" type="ORF">RCIX860</name>
</gene>
<proteinExistence type="inferred from homology"/>
<dbReference type="EC" id="6.3.2.36" evidence="5"/>
<comment type="function">
    <text evidence="5">Catalyzes the condensation of (R)-4-phosphopantoate and beta-alanine to 4'-phosphopantothenate in the CoA biosynthesis pathway.</text>
</comment>
<dbReference type="STRING" id="351160.RCIX860"/>
<dbReference type="GO" id="GO:0005524">
    <property type="term" value="F:ATP binding"/>
    <property type="evidence" value="ECO:0007669"/>
    <property type="project" value="UniProtKB-KW"/>
</dbReference>